<evidence type="ECO:0000313" key="3">
    <source>
        <dbReference type="Proteomes" id="UP000524492"/>
    </source>
</evidence>
<evidence type="ECO:0000313" key="2">
    <source>
        <dbReference type="EMBL" id="MBB4193051.1"/>
    </source>
</evidence>
<name>A0A7W6MJX2_9HYPH</name>
<keyword evidence="1" id="KW-0732">Signal</keyword>
<keyword evidence="3" id="KW-1185">Reference proteome</keyword>
<dbReference type="Gene3D" id="1.25.40.10">
    <property type="entry name" value="Tetratricopeptide repeat domain"/>
    <property type="match status" value="4"/>
</dbReference>
<dbReference type="SUPFAM" id="SSF81901">
    <property type="entry name" value="HCP-like"/>
    <property type="match status" value="4"/>
</dbReference>
<sequence length="950" mass="103138">MRKFHFHQNLVAAVAVAAASVGFATAVRADNPVIPLDPPNLDYKAVCKPVTDQIKRVKLDRDWTKSPIGDVNLSAQDVIALAFEYGRGSERVQKSPAVAEELLRAGLKKYPTKRDIFIIPLARALMENGSTVDELREAESYLLDAYGSGNTRAAFVLGQFYGDEGPSEMRDLTKSRFYLEKSALASDPQGMIEYARIITLDPQAPDDQKKSAVTNALLGLVSQVKQGDCSALSQIGFLYLRGNLVSKEVNTALKWLEAFAKTGDPRTAQNLAELYRSNQIDQIDIQKSISYLKQAAEGGMSSAQFSLGKAYATGISVPQDFKLAVKYLTAASEAGLRPADEWLARIYSGEFGGGRDEAKAKPYFDRAMEAPDRSEDVPLRYGEFLAGSDASKDDIEKAVKILQAAAAAGSSDASDEIGKIYLAMGRKDPNYLNEAMQFFSDAAMAGNSDGAAKLAGMFACGQGAPISVELANDWRHKAAIFGSVYSIYVTGLNMMTKAEEAERAKGRVYLQQAAFKGSPDAIGYVVARWETGTNSFERNPEATQRLLHFVSSLQDKEQQRLAQLSIIGNRFDVATKLNDKLVQIAALDPLISTGDRDALMLKAQLLQRAGQATPAALNDIYKKLADLGDPRGMREYGKILLADLSQDSTSGRAWLQKAADAGDFKAKISLVDPGDPNALQSLAKISAAGEACTVDAIVNLARVYSTLPDPQAKNLARYWLSLAESMSDQDADDLYAVGAAFRDGVDGVDNRAKAEDFFLRSYDLGRISVLRDLAEGHLQGMWTDSSPEKAKEELLKLYASGDKDAANKLISEIADERIASIPSEVNELLIFLGPDVSAPGKYLLKIARLNIDGKLGKRDDAAIIRWLTTSAKGGEPNAMYRLYQAYFFGSGITKDTSTAFEWLTKSAEAGNSKAARELAIAYKVGVAGLNPDPEKAVYWDGKYRSMSAGQ</sequence>
<feature type="chain" id="PRO_5030543771" evidence="1">
    <location>
        <begin position="30"/>
        <end position="950"/>
    </location>
</feature>
<dbReference type="PANTHER" id="PTHR11102">
    <property type="entry name" value="SEL-1-LIKE PROTEIN"/>
    <property type="match status" value="1"/>
</dbReference>
<dbReference type="AlphaFoldDB" id="A0A7W6MJX2"/>
<dbReference type="InterPro" id="IPR006597">
    <property type="entry name" value="Sel1-like"/>
</dbReference>
<feature type="signal peptide" evidence="1">
    <location>
        <begin position="1"/>
        <end position="29"/>
    </location>
</feature>
<protein>
    <submittedName>
        <fullName evidence="2">TPR repeat protein</fullName>
    </submittedName>
</protein>
<reference evidence="2 3" key="1">
    <citation type="submission" date="2020-08" db="EMBL/GenBank/DDBJ databases">
        <title>Genomic Encyclopedia of Type Strains, Phase IV (KMG-V): Genome sequencing to study the core and pangenomes of soil and plant-associated prokaryotes.</title>
        <authorList>
            <person name="Whitman W."/>
        </authorList>
    </citation>
    <scope>NUCLEOTIDE SEQUENCE [LARGE SCALE GENOMIC DNA]</scope>
    <source>
        <strain evidence="2 3">SEMIA 4074</strain>
    </source>
</reference>
<dbReference type="EMBL" id="JACIFV010000010">
    <property type="protein sequence ID" value="MBB4193051.1"/>
    <property type="molecule type" value="Genomic_DNA"/>
</dbReference>
<evidence type="ECO:0000256" key="1">
    <source>
        <dbReference type="SAM" id="SignalP"/>
    </source>
</evidence>
<comment type="caution">
    <text evidence="2">The sequence shown here is derived from an EMBL/GenBank/DDBJ whole genome shotgun (WGS) entry which is preliminary data.</text>
</comment>
<dbReference type="InterPro" id="IPR011990">
    <property type="entry name" value="TPR-like_helical_dom_sf"/>
</dbReference>
<organism evidence="2 3">
    <name type="scientific">Rhizobium aethiopicum</name>
    <dbReference type="NCBI Taxonomy" id="1138170"/>
    <lineage>
        <taxon>Bacteria</taxon>
        <taxon>Pseudomonadati</taxon>
        <taxon>Pseudomonadota</taxon>
        <taxon>Alphaproteobacteria</taxon>
        <taxon>Hyphomicrobiales</taxon>
        <taxon>Rhizobiaceae</taxon>
        <taxon>Rhizobium/Agrobacterium group</taxon>
        <taxon>Rhizobium</taxon>
    </lineage>
</organism>
<dbReference type="SMART" id="SM00671">
    <property type="entry name" value="SEL1"/>
    <property type="match status" value="11"/>
</dbReference>
<dbReference type="PANTHER" id="PTHR11102:SF160">
    <property type="entry name" value="ERAD-ASSOCIATED E3 UBIQUITIN-PROTEIN LIGASE COMPONENT HRD3"/>
    <property type="match status" value="1"/>
</dbReference>
<gene>
    <name evidence="2" type="ORF">GGD53_003215</name>
</gene>
<accession>A0A7W6MJX2</accession>
<dbReference type="InterPro" id="IPR050767">
    <property type="entry name" value="Sel1_AlgK"/>
</dbReference>
<dbReference type="Proteomes" id="UP000524492">
    <property type="component" value="Unassembled WGS sequence"/>
</dbReference>
<dbReference type="RefSeq" id="WP_184457495.1">
    <property type="nucleotide sequence ID" value="NZ_JACIFV010000010.1"/>
</dbReference>
<dbReference type="Pfam" id="PF08238">
    <property type="entry name" value="Sel1"/>
    <property type="match status" value="9"/>
</dbReference>
<proteinExistence type="predicted"/>